<evidence type="ECO:0000313" key="3">
    <source>
        <dbReference type="EMBL" id="MDN3571794.1"/>
    </source>
</evidence>
<keyword evidence="2" id="KW-0732">Signal</keyword>
<feature type="transmembrane region" description="Helical" evidence="1">
    <location>
        <begin position="30"/>
        <end position="52"/>
    </location>
</feature>
<feature type="signal peptide" evidence="2">
    <location>
        <begin position="1"/>
        <end position="20"/>
    </location>
</feature>
<feature type="transmembrane region" description="Helical" evidence="1">
    <location>
        <begin position="59"/>
        <end position="79"/>
    </location>
</feature>
<feature type="chain" id="PRO_5045410092" evidence="2">
    <location>
        <begin position="21"/>
        <end position="232"/>
    </location>
</feature>
<keyword evidence="4" id="KW-1185">Reference proteome</keyword>
<evidence type="ECO:0000313" key="4">
    <source>
        <dbReference type="Proteomes" id="UP001244297"/>
    </source>
</evidence>
<dbReference type="RefSeq" id="WP_238291807.1">
    <property type="nucleotide sequence ID" value="NZ_BPQS01000046.1"/>
</dbReference>
<gene>
    <name evidence="3" type="ORF">QWZ18_14310</name>
</gene>
<organism evidence="3 4">
    <name type="scientific">Methylobacterium longum</name>
    <dbReference type="NCBI Taxonomy" id="767694"/>
    <lineage>
        <taxon>Bacteria</taxon>
        <taxon>Pseudomonadati</taxon>
        <taxon>Pseudomonadota</taxon>
        <taxon>Alphaproteobacteria</taxon>
        <taxon>Hyphomicrobiales</taxon>
        <taxon>Methylobacteriaceae</taxon>
        <taxon>Methylobacterium</taxon>
    </lineage>
</organism>
<dbReference type="Proteomes" id="UP001244297">
    <property type="component" value="Unassembled WGS sequence"/>
</dbReference>
<proteinExistence type="predicted"/>
<feature type="transmembrane region" description="Helical" evidence="1">
    <location>
        <begin position="99"/>
        <end position="120"/>
    </location>
</feature>
<dbReference type="EMBL" id="JAUFPT010000046">
    <property type="protein sequence ID" value="MDN3571794.1"/>
    <property type="molecule type" value="Genomic_DNA"/>
</dbReference>
<keyword evidence="1" id="KW-0472">Membrane</keyword>
<evidence type="ECO:0000256" key="1">
    <source>
        <dbReference type="SAM" id="Phobius"/>
    </source>
</evidence>
<reference evidence="4" key="1">
    <citation type="journal article" date="2019" name="Int. J. Syst. Evol. Microbiol.">
        <title>The Global Catalogue of Microorganisms (GCM) 10K type strain sequencing project: providing services to taxonomists for standard genome sequencing and annotation.</title>
        <authorList>
            <consortium name="The Broad Institute Genomics Platform"/>
            <consortium name="The Broad Institute Genome Sequencing Center for Infectious Disease"/>
            <person name="Wu L."/>
            <person name="Ma J."/>
        </authorList>
    </citation>
    <scope>NUCLEOTIDE SEQUENCE [LARGE SCALE GENOMIC DNA]</scope>
    <source>
        <strain evidence="4">CECT 7806</strain>
    </source>
</reference>
<accession>A0ABT8APG3</accession>
<evidence type="ECO:0000256" key="2">
    <source>
        <dbReference type="SAM" id="SignalP"/>
    </source>
</evidence>
<protein>
    <submittedName>
        <fullName evidence="3">Uncharacterized protein</fullName>
    </submittedName>
</protein>
<keyword evidence="1" id="KW-0812">Transmembrane</keyword>
<sequence>MTRVIPAALALACVGSPAMAAAPTDLHYAFTSGIFVLTLGCAALALLLSVVWRLPALGIVAALCLAIVAVGFGLTPALAQDAAAKPGVVIPWGQWIVDYGPQFALLFATWIAGIVTWALGKWAPWSTSVLTQQRIEQAAQALAQYGVKAVAGSVKDGKVTVNAGPAVIQAAVQRGVNVLPKKVIDAMIKGGGMSSIIFRVLDLEESADEHKVLQPAITTLKASSDPKLAKAA</sequence>
<name>A0ABT8APG3_9HYPH</name>
<comment type="caution">
    <text evidence="3">The sequence shown here is derived from an EMBL/GenBank/DDBJ whole genome shotgun (WGS) entry which is preliminary data.</text>
</comment>
<keyword evidence="1" id="KW-1133">Transmembrane helix</keyword>